<dbReference type="RefSeq" id="WP_188541594.1">
    <property type="nucleotide sequence ID" value="NZ_BMFT01000003.1"/>
</dbReference>
<name>A0ABQ1YRD9_9BACL</name>
<gene>
    <name evidence="3" type="ORF">GCM10008013_39440</name>
</gene>
<evidence type="ECO:0000259" key="2">
    <source>
        <dbReference type="Pfam" id="PF13439"/>
    </source>
</evidence>
<dbReference type="PANTHER" id="PTHR12526:SF595">
    <property type="entry name" value="BLL5217 PROTEIN"/>
    <property type="match status" value="1"/>
</dbReference>
<evidence type="ECO:0000313" key="3">
    <source>
        <dbReference type="EMBL" id="GGH33974.1"/>
    </source>
</evidence>
<reference evidence="4" key="1">
    <citation type="journal article" date="2019" name="Int. J. Syst. Evol. Microbiol.">
        <title>The Global Catalogue of Microorganisms (GCM) 10K type strain sequencing project: providing services to taxonomists for standard genome sequencing and annotation.</title>
        <authorList>
            <consortium name="The Broad Institute Genomics Platform"/>
            <consortium name="The Broad Institute Genome Sequencing Center for Infectious Disease"/>
            <person name="Wu L."/>
            <person name="Ma J."/>
        </authorList>
    </citation>
    <scope>NUCLEOTIDE SEQUENCE [LARGE SCALE GENOMIC DNA]</scope>
    <source>
        <strain evidence="4">CGMCC 1.12769</strain>
    </source>
</reference>
<keyword evidence="3" id="KW-0808">Transferase</keyword>
<dbReference type="Pfam" id="PF00534">
    <property type="entry name" value="Glycos_transf_1"/>
    <property type="match status" value="1"/>
</dbReference>
<dbReference type="EMBL" id="BMFT01000003">
    <property type="protein sequence ID" value="GGH33974.1"/>
    <property type="molecule type" value="Genomic_DNA"/>
</dbReference>
<dbReference type="Gene3D" id="3.40.50.2000">
    <property type="entry name" value="Glycogen Phosphorylase B"/>
    <property type="match status" value="2"/>
</dbReference>
<dbReference type="GO" id="GO:0016740">
    <property type="term" value="F:transferase activity"/>
    <property type="evidence" value="ECO:0007669"/>
    <property type="project" value="UniProtKB-KW"/>
</dbReference>
<proteinExistence type="predicted"/>
<dbReference type="InterPro" id="IPR001296">
    <property type="entry name" value="Glyco_trans_1"/>
</dbReference>
<keyword evidence="4" id="KW-1185">Reference proteome</keyword>
<dbReference type="Proteomes" id="UP000659344">
    <property type="component" value="Unassembled WGS sequence"/>
</dbReference>
<dbReference type="Pfam" id="PF13439">
    <property type="entry name" value="Glyco_transf_4"/>
    <property type="match status" value="1"/>
</dbReference>
<sequence length="319" mass="36257">MRIVHVVPNVIPIPGSGGIERIAYLLSNELVRRGHEVYVYALAGSQSNAIIIPYGHRGFSKHNIKDFVIHTLPDNVDVIHDHTHSLVIGREKLNIPTVSTIHTEWGFEIKVKCPVYVSKTSLLQSKNGSPGSYVHNGIDLDGYTLEKKKDDYLLFLGRIEREKGVLDAVRLAERTGMRTIIAGPVWDKELYREICQRMAKAPNISYVGEVHGEQKQYLLMHAKWLLFPTACEEQFGLVLVEALACGTPVAAYGRGAVPEVLQGLPQFICNDLDDMKRLIKRDSPFSPEKLREYVALRYTKEKMTDEYLKIYWRAIRGWE</sequence>
<dbReference type="SUPFAM" id="SSF53756">
    <property type="entry name" value="UDP-Glycosyltransferase/glycogen phosphorylase"/>
    <property type="match status" value="1"/>
</dbReference>
<dbReference type="InterPro" id="IPR028098">
    <property type="entry name" value="Glyco_trans_4-like_N"/>
</dbReference>
<accession>A0ABQ1YRD9</accession>
<evidence type="ECO:0000259" key="1">
    <source>
        <dbReference type="Pfam" id="PF00534"/>
    </source>
</evidence>
<organism evidence="3 4">
    <name type="scientific">Paenibacillus segetis</name>
    <dbReference type="NCBI Taxonomy" id="1325360"/>
    <lineage>
        <taxon>Bacteria</taxon>
        <taxon>Bacillati</taxon>
        <taxon>Bacillota</taxon>
        <taxon>Bacilli</taxon>
        <taxon>Bacillales</taxon>
        <taxon>Paenibacillaceae</taxon>
        <taxon>Paenibacillus</taxon>
    </lineage>
</organism>
<comment type="caution">
    <text evidence="3">The sequence shown here is derived from an EMBL/GenBank/DDBJ whole genome shotgun (WGS) entry which is preliminary data.</text>
</comment>
<evidence type="ECO:0000313" key="4">
    <source>
        <dbReference type="Proteomes" id="UP000659344"/>
    </source>
</evidence>
<feature type="domain" description="Glycosyltransferase subfamily 4-like N-terminal" evidence="2">
    <location>
        <begin position="17"/>
        <end position="106"/>
    </location>
</feature>
<protein>
    <submittedName>
        <fullName evidence="3">Glycosyl transferase</fullName>
    </submittedName>
</protein>
<feature type="domain" description="Glycosyl transferase family 1" evidence="1">
    <location>
        <begin position="146"/>
        <end position="262"/>
    </location>
</feature>
<dbReference type="PANTHER" id="PTHR12526">
    <property type="entry name" value="GLYCOSYLTRANSFERASE"/>
    <property type="match status" value="1"/>
</dbReference>